<dbReference type="GO" id="GO:0009306">
    <property type="term" value="P:protein secretion"/>
    <property type="evidence" value="ECO:0007669"/>
    <property type="project" value="InterPro"/>
</dbReference>
<keyword evidence="5" id="KW-0732">Signal</keyword>
<organism evidence="7 8">
    <name type="scientific">Pseudooceanicola pacificus</name>
    <dbReference type="NCBI Taxonomy" id="2676438"/>
    <lineage>
        <taxon>Bacteria</taxon>
        <taxon>Pseudomonadati</taxon>
        <taxon>Pseudomonadota</taxon>
        <taxon>Alphaproteobacteria</taxon>
        <taxon>Rhodobacterales</taxon>
        <taxon>Paracoccaceae</taxon>
        <taxon>Pseudooceanicola</taxon>
    </lineage>
</organism>
<feature type="domain" description="Translocation and assembly module TamB C-terminal" evidence="6">
    <location>
        <begin position="1117"/>
        <end position="1462"/>
    </location>
</feature>
<comment type="caution">
    <text evidence="7">The sequence shown here is derived from an EMBL/GenBank/DDBJ whole genome shotgun (WGS) entry which is preliminary data.</text>
</comment>
<feature type="signal peptide" evidence="5">
    <location>
        <begin position="1"/>
        <end position="20"/>
    </location>
</feature>
<dbReference type="EMBL" id="WNXQ01000013">
    <property type="protein sequence ID" value="MWB79614.1"/>
    <property type="molecule type" value="Genomic_DNA"/>
</dbReference>
<protein>
    <recommendedName>
        <fullName evidence="6">Translocation and assembly module TamB C-terminal domain-containing protein</fullName>
    </recommendedName>
</protein>
<keyword evidence="8" id="KW-1185">Reference proteome</keyword>
<evidence type="ECO:0000256" key="3">
    <source>
        <dbReference type="ARBA" id="ARBA00022989"/>
    </source>
</evidence>
<comment type="subcellular location">
    <subcellularLocation>
        <location evidence="1">Membrane</location>
        <topology evidence="1">Single-pass membrane protein</topology>
    </subcellularLocation>
</comment>
<reference evidence="7 8" key="1">
    <citation type="submission" date="2019-11" db="EMBL/GenBank/DDBJ databases">
        <title>Pseudooceanicola pacifica sp. nov., isolated from deep-sea sediment of the Pacific Ocean.</title>
        <authorList>
            <person name="Lyu L."/>
        </authorList>
    </citation>
    <scope>NUCLEOTIDE SEQUENCE [LARGE SCALE GENOMIC DNA]</scope>
    <source>
        <strain evidence="7 8">216_PA32_1</strain>
    </source>
</reference>
<dbReference type="PANTHER" id="PTHR36985:SF1">
    <property type="entry name" value="TRANSLOCATION AND ASSEMBLY MODULE SUBUNIT TAMB"/>
    <property type="match status" value="1"/>
</dbReference>
<keyword evidence="2" id="KW-0812">Transmembrane</keyword>
<name>A0A844W9L9_9RHOB</name>
<evidence type="ECO:0000313" key="8">
    <source>
        <dbReference type="Proteomes" id="UP000443843"/>
    </source>
</evidence>
<evidence type="ECO:0000256" key="2">
    <source>
        <dbReference type="ARBA" id="ARBA00022692"/>
    </source>
</evidence>
<dbReference type="RefSeq" id="WP_160383742.1">
    <property type="nucleotide sequence ID" value="NZ_WNXQ01000013.1"/>
</dbReference>
<dbReference type="GO" id="GO:0005886">
    <property type="term" value="C:plasma membrane"/>
    <property type="evidence" value="ECO:0007669"/>
    <property type="project" value="InterPro"/>
</dbReference>
<evidence type="ECO:0000256" key="5">
    <source>
        <dbReference type="SAM" id="SignalP"/>
    </source>
</evidence>
<evidence type="ECO:0000256" key="4">
    <source>
        <dbReference type="ARBA" id="ARBA00023136"/>
    </source>
</evidence>
<dbReference type="Pfam" id="PF04357">
    <property type="entry name" value="TamB"/>
    <property type="match status" value="1"/>
</dbReference>
<evidence type="ECO:0000259" key="6">
    <source>
        <dbReference type="Pfam" id="PF04357"/>
    </source>
</evidence>
<dbReference type="GO" id="GO:0097347">
    <property type="term" value="C:TAM protein secretion complex"/>
    <property type="evidence" value="ECO:0007669"/>
    <property type="project" value="TreeGrafter"/>
</dbReference>
<dbReference type="Proteomes" id="UP000443843">
    <property type="component" value="Unassembled WGS sequence"/>
</dbReference>
<dbReference type="PANTHER" id="PTHR36985">
    <property type="entry name" value="TRANSLOCATION AND ASSEMBLY MODULE SUBUNIT TAMB"/>
    <property type="match status" value="1"/>
</dbReference>
<dbReference type="InterPro" id="IPR007452">
    <property type="entry name" value="TamB_C"/>
</dbReference>
<evidence type="ECO:0000313" key="7">
    <source>
        <dbReference type="EMBL" id="MWB79614.1"/>
    </source>
</evidence>
<proteinExistence type="predicted"/>
<sequence length="1462" mass="150705">MKRLALCLILSLLAALPLRAQDDDQGFLTRLIQDQLSDTGRAVNITGFRGALSSNATMDRMTIADDDGVWLELTGAVLDWNRTALLRGRLVINALTAESITLSRLPVSDAPPSPEASGFKIPELPVSVQIGEIRADKVTLGQPILGEEVTLRLTGSAALADGGMDVALDVNRTDKAGQFIVDLSYDPSAETLAVNLDLTEPEGGIAARLMNLPGRPSVALKVAGTGPLDDYRADIDLKTDGEDRLNGNVTLAGIESGGRSFAAELSGDVTALIAPDYREFFGPDVGLSAAGQRGDDGAIVLDRFSLASAAMQLQGKADIGPDGMPRSFAVTGVVSHEDGSPVTLPFGNDIAVARTDLDVTYDAAQGNDVTGAFTIADFSMPGYAAGSVQLILDGTITPTSPVAVGNDITFSAYGLSAEDPAVARAIGEEITGAARIDWTQGQPLMIRDLRLDGASYGATLDADLSTQEGTSVLRAEGRAEARDLAAFAPLAGVELRGAADMAIDVNADLLGGTFKLVAEGGTDGLALGIAQVDPLLSPPATLKLDVERGTGGLTLNTFDLTNAELAANASGTLASDSGTISYSARLANAGIFTGTESGPLAIAGALEQRPDGLHVTAIGGGEDLRLGIDPVDRLLAGGASLDVSLTAGDRILLDKANIITDQAEIRAEGELTEGARGVNVALLLKNSALFTGGEAGPVSVDMRAEEQGDYWQVTAKGGGRDIGIGNALVDPLFAGATELDIAVLVGERLLVQKADISNPQLNVSAKGEVTDGVPDIEVTGRLDNTAIFTGGRAGPLDLDAQVTQEGGDYVVNLTGTGQDIGIGNDMVDPLFRGVTQLRLALSAGERILLREARITNDQADLGVSGELTEGARKLDATGRLNNSAIFTGGRAGPLELTASATQQGNGYVIALDGTGTNLGIGTPAVDDLLGGRTAILLRATVDGPKIAIAQFAIDGVALDASGSGLIAPEATSLLLSARLDDVARLTGSLSGQLSAEAKINQTASATDLDVSLVGPGNATVQAKGQVGLPGGRVALKIDGQAPLALANAFITPQSASGMAAFDLSMNGQPGLGALTGRLDLVGGRIVLPELQQIVEDINGSINLSGGRGEVNVSAGLGEGTIRVTGPVQLSAPFDANLRAAIANVRVERSGLASTVLNGEAVASGPLLGNGRITADIGLSKTEIRIPSGSLGGLEPIPEITHIAEPAASRLTRERAGLISDGTEASGPSPASNLGLDVVVRSDDPIFVRGRGLDAELRGFIRIRGTVGDPQPTGTFDLVRGRLNLLTKRLDLTEGRISLAGSFEPTIRLVAQNRGDQYTVQVVIEGPASEPQVTFESQPELPEDEVLSQLFFSRDLASLSVLQAAKLAAAVAELTGRSSGGVLGKLRENTGLDDLDISQTEDGDTSLRAGKYLSENVYTDVEVQSTGETNLSINLDLTEHLTGKGKVSNSGETSLGLFYEKDY</sequence>
<evidence type="ECO:0000256" key="1">
    <source>
        <dbReference type="ARBA" id="ARBA00004167"/>
    </source>
</evidence>
<keyword evidence="4" id="KW-0472">Membrane</keyword>
<keyword evidence="3" id="KW-1133">Transmembrane helix</keyword>
<gene>
    <name evidence="7" type="ORF">GLS40_16390</name>
</gene>
<feature type="chain" id="PRO_5032537663" description="Translocation and assembly module TamB C-terminal domain-containing protein" evidence="5">
    <location>
        <begin position="21"/>
        <end position="1462"/>
    </location>
</feature>
<accession>A0A844W9L9</accession>